<sequence>MEDTVFKAMIVEEPHKGTFTRRIGERRIGDLPPGEVIIRVHFSSLNYKDALSATGHPGVSRNFPHTPGVDAAGEVAASSTDALSPGDRVIVTGYDLGMGTPGGFGQYIRVPAAWVLKLPPGLSLRESMILGTAGFTAALSVLRLMEAGVRPASGDVLVSGATGGVGSIAVGLLAKAGYRVVAASGKEHEREFLRSLGAAEVISRDELLQGSERPLMKERWAGAVDVVGGTVLAAILKGTRYGGTVTCCGMVGSSELPANVFPFILRGVGLLGIDSVQCPMGPRVTVWNRLADDWKLGTLAGMAVECGLHELEQKIQTMLHGGLRGRTVVNLSD</sequence>
<reference evidence="2 3" key="1">
    <citation type="submission" date="2019-04" db="EMBL/GenBank/DDBJ databases">
        <title>Geobacter ruber sp. nov., ferric-reducing bacteria isolated from paddy soil.</title>
        <authorList>
            <person name="Xu Z."/>
            <person name="Masuda Y."/>
            <person name="Itoh H."/>
            <person name="Senoo K."/>
        </authorList>
    </citation>
    <scope>NUCLEOTIDE SEQUENCE [LARGE SCALE GENOMIC DNA]</scope>
    <source>
        <strain evidence="2 3">Red88</strain>
    </source>
</reference>
<dbReference type="InterPro" id="IPR013154">
    <property type="entry name" value="ADH-like_N"/>
</dbReference>
<name>A0A5A9XKM9_9BACT</name>
<dbReference type="InterPro" id="IPR036291">
    <property type="entry name" value="NAD(P)-bd_dom_sf"/>
</dbReference>
<dbReference type="Pfam" id="PF00107">
    <property type="entry name" value="ADH_zinc_N"/>
    <property type="match status" value="1"/>
</dbReference>
<dbReference type="CDD" id="cd05280">
    <property type="entry name" value="MDR_yhdh_yhfp"/>
    <property type="match status" value="1"/>
</dbReference>
<dbReference type="EMBL" id="SRSD01000003">
    <property type="protein sequence ID" value="KAA0893474.1"/>
    <property type="molecule type" value="Genomic_DNA"/>
</dbReference>
<dbReference type="Proteomes" id="UP000324298">
    <property type="component" value="Unassembled WGS sequence"/>
</dbReference>
<comment type="caution">
    <text evidence="2">The sequence shown here is derived from an EMBL/GenBank/DDBJ whole genome shotgun (WGS) entry which is preliminary data.</text>
</comment>
<keyword evidence="3" id="KW-1185">Reference proteome</keyword>
<evidence type="ECO:0000313" key="2">
    <source>
        <dbReference type="EMBL" id="KAA0893474.1"/>
    </source>
</evidence>
<dbReference type="SMART" id="SM00829">
    <property type="entry name" value="PKS_ER"/>
    <property type="match status" value="1"/>
</dbReference>
<gene>
    <name evidence="2" type="ORF">ET418_06615</name>
</gene>
<feature type="domain" description="Enoyl reductase (ER)" evidence="1">
    <location>
        <begin position="17"/>
        <end position="329"/>
    </location>
</feature>
<dbReference type="PANTHER" id="PTHR43677">
    <property type="entry name" value="SHORT-CHAIN DEHYDROGENASE/REDUCTASE"/>
    <property type="match status" value="1"/>
</dbReference>
<dbReference type="GO" id="GO:0043958">
    <property type="term" value="F:acryloyl-CoA reductase (NADH) activity"/>
    <property type="evidence" value="ECO:0007669"/>
    <property type="project" value="UniProtKB-EC"/>
</dbReference>
<dbReference type="InterPro" id="IPR051397">
    <property type="entry name" value="Zn-ADH-like_protein"/>
</dbReference>
<accession>A0A5A9XKM9</accession>
<dbReference type="Gene3D" id="3.90.180.10">
    <property type="entry name" value="Medium-chain alcohol dehydrogenases, catalytic domain"/>
    <property type="match status" value="1"/>
</dbReference>
<dbReference type="InterPro" id="IPR011032">
    <property type="entry name" value="GroES-like_sf"/>
</dbReference>
<organism evidence="2 3">
    <name type="scientific">Oryzomonas rubra</name>
    <dbReference type="NCBI Taxonomy" id="2509454"/>
    <lineage>
        <taxon>Bacteria</taxon>
        <taxon>Pseudomonadati</taxon>
        <taxon>Thermodesulfobacteriota</taxon>
        <taxon>Desulfuromonadia</taxon>
        <taxon>Geobacterales</taxon>
        <taxon>Geobacteraceae</taxon>
        <taxon>Oryzomonas</taxon>
    </lineage>
</organism>
<dbReference type="RefSeq" id="WP_149306789.1">
    <property type="nucleotide sequence ID" value="NZ_SRSD01000003.1"/>
</dbReference>
<dbReference type="GO" id="GO:0043957">
    <property type="term" value="F:acryloyl-CoA reductase (NADPH) activity"/>
    <property type="evidence" value="ECO:0007669"/>
    <property type="project" value="TreeGrafter"/>
</dbReference>
<dbReference type="PANTHER" id="PTHR43677:SF1">
    <property type="entry name" value="ACRYLYL-COA REDUCTASE ACUI-RELATED"/>
    <property type="match status" value="1"/>
</dbReference>
<dbReference type="EC" id="1.3.1.95" evidence="2"/>
<proteinExistence type="predicted"/>
<dbReference type="InterPro" id="IPR014188">
    <property type="entry name" value="Acrylyl-CoA_reductase_AcuI"/>
</dbReference>
<dbReference type="OrthoDB" id="9782155at2"/>
<evidence type="ECO:0000259" key="1">
    <source>
        <dbReference type="SMART" id="SM00829"/>
    </source>
</evidence>
<keyword evidence="2" id="KW-0560">Oxidoreductase</keyword>
<dbReference type="NCBIfam" id="TIGR02823">
    <property type="entry name" value="oxido_YhdH"/>
    <property type="match status" value="1"/>
</dbReference>
<dbReference type="InterPro" id="IPR013149">
    <property type="entry name" value="ADH-like_C"/>
</dbReference>
<protein>
    <submittedName>
        <fullName evidence="2">Acryloyl-CoA reductase</fullName>
        <ecNumber evidence="2">1.3.1.95</ecNumber>
    </submittedName>
</protein>
<dbReference type="Gene3D" id="3.40.50.720">
    <property type="entry name" value="NAD(P)-binding Rossmann-like Domain"/>
    <property type="match status" value="1"/>
</dbReference>
<dbReference type="AlphaFoldDB" id="A0A5A9XKM9"/>
<evidence type="ECO:0000313" key="3">
    <source>
        <dbReference type="Proteomes" id="UP000324298"/>
    </source>
</evidence>
<dbReference type="Pfam" id="PF08240">
    <property type="entry name" value="ADH_N"/>
    <property type="match status" value="1"/>
</dbReference>
<dbReference type="SUPFAM" id="SSF50129">
    <property type="entry name" value="GroES-like"/>
    <property type="match status" value="1"/>
</dbReference>
<dbReference type="SUPFAM" id="SSF51735">
    <property type="entry name" value="NAD(P)-binding Rossmann-fold domains"/>
    <property type="match status" value="1"/>
</dbReference>
<dbReference type="InterPro" id="IPR020843">
    <property type="entry name" value="ER"/>
</dbReference>